<organism evidence="1 2">
    <name type="scientific">Pelobates cultripes</name>
    <name type="common">Western spadefoot toad</name>
    <dbReference type="NCBI Taxonomy" id="61616"/>
    <lineage>
        <taxon>Eukaryota</taxon>
        <taxon>Metazoa</taxon>
        <taxon>Chordata</taxon>
        <taxon>Craniata</taxon>
        <taxon>Vertebrata</taxon>
        <taxon>Euteleostomi</taxon>
        <taxon>Amphibia</taxon>
        <taxon>Batrachia</taxon>
        <taxon>Anura</taxon>
        <taxon>Pelobatoidea</taxon>
        <taxon>Pelobatidae</taxon>
        <taxon>Pelobates</taxon>
    </lineage>
</organism>
<proteinExistence type="predicted"/>
<reference evidence="1" key="1">
    <citation type="submission" date="2022-03" db="EMBL/GenBank/DDBJ databases">
        <authorList>
            <person name="Alioto T."/>
            <person name="Alioto T."/>
            <person name="Gomez Garrido J."/>
        </authorList>
    </citation>
    <scope>NUCLEOTIDE SEQUENCE</scope>
</reference>
<accession>A0AAD1VK17</accession>
<name>A0AAD1VK17_PELCU</name>
<protein>
    <submittedName>
        <fullName evidence="1">Uncharacterized protein</fullName>
    </submittedName>
</protein>
<dbReference type="EMBL" id="OW240912">
    <property type="protein sequence ID" value="CAH2219067.1"/>
    <property type="molecule type" value="Genomic_DNA"/>
</dbReference>
<gene>
    <name evidence="1" type="ORF">PECUL_23A060522</name>
</gene>
<keyword evidence="2" id="KW-1185">Reference proteome</keyword>
<evidence type="ECO:0000313" key="1">
    <source>
        <dbReference type="EMBL" id="CAH2219067.1"/>
    </source>
</evidence>
<dbReference type="Proteomes" id="UP001295444">
    <property type="component" value="Chromosome 01"/>
</dbReference>
<sequence>MMESNTMKSTQQLQYIRKKSISSNPPVEKEKTMPSGFWNSFILEDQVWRQMLIFCLETYIWG</sequence>
<dbReference type="AlphaFoldDB" id="A0AAD1VK17"/>
<evidence type="ECO:0000313" key="2">
    <source>
        <dbReference type="Proteomes" id="UP001295444"/>
    </source>
</evidence>